<evidence type="ECO:0000256" key="4">
    <source>
        <dbReference type="ARBA" id="ARBA00005189"/>
    </source>
</evidence>
<keyword evidence="11" id="KW-1133">Transmembrane helix</keyword>
<keyword evidence="11" id="KW-0472">Membrane</keyword>
<comment type="catalytic activity">
    <reaction evidence="9">
        <text>a long chain fatty alcohol + a fatty acyl-CoA = a long-chain alcohol wax ester + CoA</text>
        <dbReference type="Rhea" id="RHEA:38443"/>
        <dbReference type="ChEBI" id="CHEBI:17135"/>
        <dbReference type="ChEBI" id="CHEBI:57287"/>
        <dbReference type="ChEBI" id="CHEBI:77636"/>
        <dbReference type="ChEBI" id="CHEBI:235323"/>
        <dbReference type="EC" id="2.3.1.75"/>
    </reaction>
</comment>
<dbReference type="OrthoDB" id="619536at2759"/>
<dbReference type="GO" id="GO:0005886">
    <property type="term" value="C:plasma membrane"/>
    <property type="evidence" value="ECO:0007669"/>
    <property type="project" value="UniProtKB-SubCell"/>
</dbReference>
<evidence type="ECO:0000259" key="12">
    <source>
        <dbReference type="Pfam" id="PF03007"/>
    </source>
</evidence>
<organism evidence="14 15">
    <name type="scientific">Cephalotus follicularis</name>
    <name type="common">Albany pitcher plant</name>
    <dbReference type="NCBI Taxonomy" id="3775"/>
    <lineage>
        <taxon>Eukaryota</taxon>
        <taxon>Viridiplantae</taxon>
        <taxon>Streptophyta</taxon>
        <taxon>Embryophyta</taxon>
        <taxon>Tracheophyta</taxon>
        <taxon>Spermatophyta</taxon>
        <taxon>Magnoliopsida</taxon>
        <taxon>eudicotyledons</taxon>
        <taxon>Gunneridae</taxon>
        <taxon>Pentapetalae</taxon>
        <taxon>rosids</taxon>
        <taxon>fabids</taxon>
        <taxon>Oxalidales</taxon>
        <taxon>Cephalotaceae</taxon>
        <taxon>Cephalotus</taxon>
    </lineage>
</organism>
<feature type="transmembrane region" description="Helical" evidence="11">
    <location>
        <begin position="176"/>
        <end position="199"/>
    </location>
</feature>
<evidence type="ECO:0000256" key="9">
    <source>
        <dbReference type="ARBA" id="ARBA00047604"/>
    </source>
</evidence>
<reference evidence="15" key="1">
    <citation type="submission" date="2016-04" db="EMBL/GenBank/DDBJ databases">
        <title>Cephalotus genome sequencing.</title>
        <authorList>
            <person name="Fukushima K."/>
            <person name="Hasebe M."/>
            <person name="Fang X."/>
        </authorList>
    </citation>
    <scope>NUCLEOTIDE SEQUENCE [LARGE SCALE GENOMIC DNA]</scope>
    <source>
        <strain evidence="15">cv. St1</strain>
    </source>
</reference>
<dbReference type="PANTHER" id="PTHR31650:SF41">
    <property type="entry name" value="O-ACYLTRANSFERASE WSD1-LIKE ISOFORM X1"/>
    <property type="match status" value="1"/>
</dbReference>
<dbReference type="AlphaFoldDB" id="A0A1Q3CU78"/>
<comment type="caution">
    <text evidence="14">The sequence shown here is derived from an EMBL/GenBank/DDBJ whole genome shotgun (WGS) entry which is preliminary data.</text>
</comment>
<keyword evidence="7" id="KW-0012">Acyltransferase</keyword>
<dbReference type="InterPro" id="IPR045034">
    <property type="entry name" value="O-acyltransferase_WSD1-like"/>
</dbReference>
<dbReference type="InterPro" id="IPR009721">
    <property type="entry name" value="O-acyltransferase_WSD1_C"/>
</dbReference>
<keyword evidence="5" id="KW-0808">Transferase</keyword>
<dbReference type="InterPro" id="IPR004255">
    <property type="entry name" value="O-acyltransferase_WSD1_N"/>
</dbReference>
<evidence type="ECO:0000313" key="14">
    <source>
        <dbReference type="EMBL" id="GAV83799.1"/>
    </source>
</evidence>
<proteinExistence type="inferred from homology"/>
<evidence type="ECO:0000256" key="3">
    <source>
        <dbReference type="ARBA" id="ARBA00004771"/>
    </source>
</evidence>
<evidence type="ECO:0000256" key="5">
    <source>
        <dbReference type="ARBA" id="ARBA00022679"/>
    </source>
</evidence>
<evidence type="ECO:0000256" key="10">
    <source>
        <dbReference type="ARBA" id="ARBA00048109"/>
    </source>
</evidence>
<comment type="pathway">
    <text evidence="3">Glycerolipid metabolism; triacylglycerol biosynthesis.</text>
</comment>
<dbReference type="InParanoid" id="A0A1Q3CU78"/>
<dbReference type="GO" id="GO:0019432">
    <property type="term" value="P:triglyceride biosynthetic process"/>
    <property type="evidence" value="ECO:0007669"/>
    <property type="project" value="UniProtKB-UniPathway"/>
</dbReference>
<keyword evidence="11" id="KW-0812">Transmembrane</keyword>
<evidence type="ECO:0000313" key="15">
    <source>
        <dbReference type="Proteomes" id="UP000187406"/>
    </source>
</evidence>
<dbReference type="EMBL" id="BDDD01003012">
    <property type="protein sequence ID" value="GAV83799.1"/>
    <property type="molecule type" value="Genomic_DNA"/>
</dbReference>
<dbReference type="Pfam" id="PF06974">
    <property type="entry name" value="WS_DGAT_C"/>
    <property type="match status" value="1"/>
</dbReference>
<evidence type="ECO:0000256" key="1">
    <source>
        <dbReference type="ARBA" id="ARBA00004162"/>
    </source>
</evidence>
<evidence type="ECO:0000256" key="7">
    <source>
        <dbReference type="ARBA" id="ARBA00023315"/>
    </source>
</evidence>
<dbReference type="Pfam" id="PF03007">
    <property type="entry name" value="WS_DGAT_cat"/>
    <property type="match status" value="1"/>
</dbReference>
<evidence type="ECO:0000259" key="13">
    <source>
        <dbReference type="Pfam" id="PF06974"/>
    </source>
</evidence>
<protein>
    <submittedName>
        <fullName evidence="14">WES_acyltransf domain-containing protein/DUF1298 domain-containing protein</fullName>
    </submittedName>
</protein>
<sequence length="459" mass="51670">MASHVNSFSDEPVTPASRLFLQPELDAIIHCVIGVKHPIDIDAIKVLISNGPMIKHPRFCSLMVRDQNGVEYWKKTQIDIDKHVIIIDKDNPEFTVNDYLADLSVSTPLSIEKPLWEIHLLLAHKCAVLRLHHSMGDGISLISLLLASCRRADDAEALPKMLSRGKTQRGYDWSGVFWWLWGLVTMVSFSLVFMVDFVVRTLWVRDRETAISGGAGVELWPRKVATARFWLEDMKAVKKAVPDATINDVLFGVISFGLSRYLERRSPNALKEGHRLTGVSMVNLREQPGLQDLNDLMRNKSSTQWGNKIGIFLLPVYYHKSDDDPLEYVKRSKAVNDRKKQSLEAHFSYIIGNFVMSWLGAKYACLLNYRLLCNTTFTISNVVGPQEEITIAGNPVTQLMATSSSLPHALTMHMVSYAGRADMQILVAKDMIPDPEFLAKCFENALLKMKQAAAVTTKI</sequence>
<dbReference type="Proteomes" id="UP000187406">
    <property type="component" value="Unassembled WGS sequence"/>
</dbReference>
<keyword evidence="15" id="KW-1185">Reference proteome</keyword>
<comment type="similarity">
    <text evidence="8">In the N-terminal section; belongs to the long-chain O-acyltransferase family.</text>
</comment>
<feature type="domain" description="O-acyltransferase WSD1 C-terminal" evidence="13">
    <location>
        <begin position="305"/>
        <end position="450"/>
    </location>
</feature>
<dbReference type="GO" id="GO:0004144">
    <property type="term" value="F:diacylglycerol O-acyltransferase activity"/>
    <property type="evidence" value="ECO:0007669"/>
    <property type="project" value="UniProtKB-EC"/>
</dbReference>
<keyword evidence="6" id="KW-0256">Endoplasmic reticulum</keyword>
<dbReference type="PANTHER" id="PTHR31650">
    <property type="entry name" value="O-ACYLTRANSFERASE (WSD1-LIKE) FAMILY PROTEIN"/>
    <property type="match status" value="1"/>
</dbReference>
<dbReference type="GO" id="GO:0005789">
    <property type="term" value="C:endoplasmic reticulum membrane"/>
    <property type="evidence" value="ECO:0007669"/>
    <property type="project" value="UniProtKB-SubCell"/>
</dbReference>
<comment type="pathway">
    <text evidence="4">Lipid metabolism.</text>
</comment>
<evidence type="ECO:0000256" key="8">
    <source>
        <dbReference type="ARBA" id="ARBA00024360"/>
    </source>
</evidence>
<comment type="catalytic activity">
    <reaction evidence="10">
        <text>an acyl-CoA + a 1,2-diacyl-sn-glycerol = a triacyl-sn-glycerol + CoA</text>
        <dbReference type="Rhea" id="RHEA:10868"/>
        <dbReference type="ChEBI" id="CHEBI:17815"/>
        <dbReference type="ChEBI" id="CHEBI:57287"/>
        <dbReference type="ChEBI" id="CHEBI:58342"/>
        <dbReference type="ChEBI" id="CHEBI:64615"/>
        <dbReference type="EC" id="2.3.1.20"/>
    </reaction>
</comment>
<evidence type="ECO:0000256" key="2">
    <source>
        <dbReference type="ARBA" id="ARBA00004586"/>
    </source>
</evidence>
<accession>A0A1Q3CU78</accession>
<dbReference type="UniPathway" id="UPA00282"/>
<comment type="subcellular location">
    <subcellularLocation>
        <location evidence="1">Cell membrane</location>
        <topology evidence="1">Single-pass membrane protein</topology>
    </subcellularLocation>
    <subcellularLocation>
        <location evidence="2">Endoplasmic reticulum membrane</location>
    </subcellularLocation>
</comment>
<dbReference type="STRING" id="3775.A0A1Q3CU78"/>
<name>A0A1Q3CU78_CEPFO</name>
<gene>
    <name evidence="14" type="ORF">CFOL_v3_27244</name>
</gene>
<evidence type="ECO:0000256" key="6">
    <source>
        <dbReference type="ARBA" id="ARBA00022824"/>
    </source>
</evidence>
<dbReference type="GO" id="GO:0047196">
    <property type="term" value="F:long-chain-alcohol O-fatty-acyltransferase activity"/>
    <property type="evidence" value="ECO:0007669"/>
    <property type="project" value="UniProtKB-EC"/>
</dbReference>
<feature type="domain" description="O-acyltransferase WSD1-like N-terminal" evidence="12">
    <location>
        <begin position="72"/>
        <end position="249"/>
    </location>
</feature>
<evidence type="ECO:0000256" key="11">
    <source>
        <dbReference type="SAM" id="Phobius"/>
    </source>
</evidence>